<evidence type="ECO:0000313" key="1">
    <source>
        <dbReference type="EMBL" id="KUM66695.1"/>
    </source>
</evidence>
<sequence>MMLLKTNLFITHYSTYDEADKQKLLLPYKKQKGQVGLNNKHFISDKKREGPLHYNELMVRLKGEWLDPKDPNFPSLTEPRSADDLERSAQELYDQKFKGLIDIESANPALQSKKAQDSDKAYQKLFTLLNNQLVEWHTKHSIDFLSAAESKEGVEGRFYSRNQRMTEIGKRVVKLRIADGQDYLVRMMSGDKKGELGLSEKVKTDSGEEKWQSTVRTVDAKTDVPGVPGYKSVDFVATYNDPKNNAKLKDKFPTVEDFSNWV</sequence>
<name>A0A124GTF8_PENFR</name>
<keyword evidence="2" id="KW-1185">Reference proteome</keyword>
<reference evidence="1 2" key="1">
    <citation type="submission" date="2015-10" db="EMBL/GenBank/DDBJ databases">
        <title>Genome sequencing of Penicillium freii.</title>
        <authorList>
            <person name="Nguyen H.D."/>
            <person name="Visagie C.M."/>
            <person name="Seifert K.A."/>
        </authorList>
    </citation>
    <scope>NUCLEOTIDE SEQUENCE [LARGE SCALE GENOMIC DNA]</scope>
    <source>
        <strain evidence="1 2">DAOM 242723</strain>
    </source>
</reference>
<organism evidence="1 2">
    <name type="scientific">Penicillium freii</name>
    <dbReference type="NCBI Taxonomy" id="48697"/>
    <lineage>
        <taxon>Eukaryota</taxon>
        <taxon>Fungi</taxon>
        <taxon>Dikarya</taxon>
        <taxon>Ascomycota</taxon>
        <taxon>Pezizomycotina</taxon>
        <taxon>Eurotiomycetes</taxon>
        <taxon>Eurotiomycetidae</taxon>
        <taxon>Eurotiales</taxon>
        <taxon>Aspergillaceae</taxon>
        <taxon>Penicillium</taxon>
    </lineage>
</organism>
<gene>
    <name evidence="1" type="ORF">ACN42_g387</name>
</gene>
<evidence type="ECO:0000313" key="2">
    <source>
        <dbReference type="Proteomes" id="UP000055045"/>
    </source>
</evidence>
<dbReference type="AlphaFoldDB" id="A0A124GTF8"/>
<dbReference type="EMBL" id="LLXE01000005">
    <property type="protein sequence ID" value="KUM66695.1"/>
    <property type="molecule type" value="Genomic_DNA"/>
</dbReference>
<dbReference type="Proteomes" id="UP000055045">
    <property type="component" value="Unassembled WGS sequence"/>
</dbReference>
<protein>
    <submittedName>
        <fullName evidence="1">Uncharacterized protein</fullName>
    </submittedName>
</protein>
<dbReference type="OrthoDB" id="4316405at2759"/>
<comment type="caution">
    <text evidence="1">The sequence shown here is derived from an EMBL/GenBank/DDBJ whole genome shotgun (WGS) entry which is preliminary data.</text>
</comment>
<accession>A0A124GTF8</accession>
<proteinExistence type="predicted"/>